<dbReference type="EMBL" id="BMAW01001492">
    <property type="protein sequence ID" value="GFS74242.1"/>
    <property type="molecule type" value="Genomic_DNA"/>
</dbReference>
<protein>
    <submittedName>
        <fullName evidence="1">Uncharacterized protein</fullName>
    </submittedName>
</protein>
<evidence type="ECO:0000313" key="2">
    <source>
        <dbReference type="Proteomes" id="UP000887013"/>
    </source>
</evidence>
<evidence type="ECO:0000313" key="1">
    <source>
        <dbReference type="EMBL" id="GFS74242.1"/>
    </source>
</evidence>
<keyword evidence="2" id="KW-1185">Reference proteome</keyword>
<sequence>MLRAKLEISENPKAGSYGVRDARMKVTKGLRKRAAKQDPKGLSFLWQFRGTPPILQQTDWEFKGSSFVALQITSRIQRWSSAGFPGLNPLAAGWFCTSGASHGSNSPIEYFSTGGEVMYGKSYGTSVPRCL</sequence>
<dbReference type="AlphaFoldDB" id="A0A8X6MRM2"/>
<proteinExistence type="predicted"/>
<reference evidence="1" key="1">
    <citation type="submission" date="2020-08" db="EMBL/GenBank/DDBJ databases">
        <title>Multicomponent nature underlies the extraordinary mechanical properties of spider dragline silk.</title>
        <authorList>
            <person name="Kono N."/>
            <person name="Nakamura H."/>
            <person name="Mori M."/>
            <person name="Yoshida Y."/>
            <person name="Ohtoshi R."/>
            <person name="Malay A.D."/>
            <person name="Moran D.A.P."/>
            <person name="Tomita M."/>
            <person name="Numata K."/>
            <person name="Arakawa K."/>
        </authorList>
    </citation>
    <scope>NUCLEOTIDE SEQUENCE</scope>
</reference>
<comment type="caution">
    <text evidence="1">The sequence shown here is derived from an EMBL/GenBank/DDBJ whole genome shotgun (WGS) entry which is preliminary data.</text>
</comment>
<dbReference type="Proteomes" id="UP000887013">
    <property type="component" value="Unassembled WGS sequence"/>
</dbReference>
<organism evidence="1 2">
    <name type="scientific">Nephila pilipes</name>
    <name type="common">Giant wood spider</name>
    <name type="synonym">Nephila maculata</name>
    <dbReference type="NCBI Taxonomy" id="299642"/>
    <lineage>
        <taxon>Eukaryota</taxon>
        <taxon>Metazoa</taxon>
        <taxon>Ecdysozoa</taxon>
        <taxon>Arthropoda</taxon>
        <taxon>Chelicerata</taxon>
        <taxon>Arachnida</taxon>
        <taxon>Araneae</taxon>
        <taxon>Araneomorphae</taxon>
        <taxon>Entelegynae</taxon>
        <taxon>Araneoidea</taxon>
        <taxon>Nephilidae</taxon>
        <taxon>Nephila</taxon>
    </lineage>
</organism>
<gene>
    <name evidence="1" type="ORF">NPIL_29301</name>
</gene>
<accession>A0A8X6MRM2</accession>
<name>A0A8X6MRM2_NEPPI</name>